<feature type="region of interest" description="Disordered" evidence="1">
    <location>
        <begin position="220"/>
        <end position="247"/>
    </location>
</feature>
<name>A0A0L0HR87_SPIPD</name>
<feature type="region of interest" description="Disordered" evidence="1">
    <location>
        <begin position="277"/>
        <end position="386"/>
    </location>
</feature>
<accession>A0A0L0HR87</accession>
<organism evidence="2 3">
    <name type="scientific">Spizellomyces punctatus (strain DAOM BR117)</name>
    <dbReference type="NCBI Taxonomy" id="645134"/>
    <lineage>
        <taxon>Eukaryota</taxon>
        <taxon>Fungi</taxon>
        <taxon>Fungi incertae sedis</taxon>
        <taxon>Chytridiomycota</taxon>
        <taxon>Chytridiomycota incertae sedis</taxon>
        <taxon>Chytridiomycetes</taxon>
        <taxon>Spizellomycetales</taxon>
        <taxon>Spizellomycetaceae</taxon>
        <taxon>Spizellomyces</taxon>
    </lineage>
</organism>
<dbReference type="VEuPathDB" id="FungiDB:SPPG_00882"/>
<keyword evidence="3" id="KW-1185">Reference proteome</keyword>
<dbReference type="EMBL" id="KQ257451">
    <property type="protein sequence ID" value="KND03394.1"/>
    <property type="molecule type" value="Genomic_DNA"/>
</dbReference>
<dbReference type="Proteomes" id="UP000053201">
    <property type="component" value="Unassembled WGS sequence"/>
</dbReference>
<feature type="compositionally biased region" description="Polar residues" evidence="1">
    <location>
        <begin position="145"/>
        <end position="169"/>
    </location>
</feature>
<feature type="compositionally biased region" description="Basic and acidic residues" evidence="1">
    <location>
        <begin position="277"/>
        <end position="286"/>
    </location>
</feature>
<evidence type="ECO:0000256" key="1">
    <source>
        <dbReference type="SAM" id="MobiDB-lite"/>
    </source>
</evidence>
<sequence>MASTNTPTRNRCKHGESEKTLSERGCRRGFPSPRIIADPPSSKEALCREHMSSLPPAETTIFHLPASHPFDSSHTQYMLLKSIKKFCKKLRKNGKAPVTAGSVRPDSVVIHEDAATASYRPSFLWESDDDVRHSIQDKTKAIPGQGTSRQEPRGSNRTSDMLKSSSQTGRSHDSVRPSYYATRPSIDSTRSATGPGFSFSTFTPTPIDARWTRRSADMPREVHHPFPPLPPSKLSPRPSSVTSSTHSSSVSAHLDAQMQALNGVFSRIRAAQDLKKENLQRRERSSFDFPRPGALTASVHGAGRGSQDTYGSLKTQTGRISQDTLSATPSRYDAPKRSFDQPRLQAPYLPPPTPKSRPIIVITPTPPDHDARSTVSHCTHKSNRTDSGFHRSELESLYIDLKDLSLDQLVEKYATVT</sequence>
<reference evidence="2 3" key="1">
    <citation type="submission" date="2009-08" db="EMBL/GenBank/DDBJ databases">
        <title>The Genome Sequence of Spizellomyces punctatus strain DAOM BR117.</title>
        <authorList>
            <consortium name="The Broad Institute Genome Sequencing Platform"/>
            <person name="Russ C."/>
            <person name="Cuomo C."/>
            <person name="Shea T."/>
            <person name="Young S.K."/>
            <person name="Zeng Q."/>
            <person name="Koehrsen M."/>
            <person name="Haas B."/>
            <person name="Borodovsky M."/>
            <person name="Guigo R."/>
            <person name="Alvarado L."/>
            <person name="Berlin A."/>
            <person name="Bochicchio J."/>
            <person name="Borenstein D."/>
            <person name="Chapman S."/>
            <person name="Chen Z."/>
            <person name="Engels R."/>
            <person name="Freedman E."/>
            <person name="Gellesch M."/>
            <person name="Goldberg J."/>
            <person name="Griggs A."/>
            <person name="Gujja S."/>
            <person name="Heiman D."/>
            <person name="Hepburn T."/>
            <person name="Howarth C."/>
            <person name="Jen D."/>
            <person name="Larson L."/>
            <person name="Lewis B."/>
            <person name="Mehta T."/>
            <person name="Park D."/>
            <person name="Pearson M."/>
            <person name="Roberts A."/>
            <person name="Saif S."/>
            <person name="Shenoy N."/>
            <person name="Sisk P."/>
            <person name="Stolte C."/>
            <person name="Sykes S."/>
            <person name="Thomson T."/>
            <person name="Walk T."/>
            <person name="White J."/>
            <person name="Yandava C."/>
            <person name="Burger G."/>
            <person name="Gray M.W."/>
            <person name="Holland P.W.H."/>
            <person name="King N."/>
            <person name="Lang F.B.F."/>
            <person name="Roger A.J."/>
            <person name="Ruiz-Trillo I."/>
            <person name="Lander E."/>
            <person name="Nusbaum C."/>
        </authorList>
    </citation>
    <scope>NUCLEOTIDE SEQUENCE [LARGE SCALE GENOMIC DNA]</scope>
    <source>
        <strain evidence="2 3">DAOM BR117</strain>
    </source>
</reference>
<proteinExistence type="predicted"/>
<feature type="compositionally biased region" description="Low complexity" evidence="1">
    <location>
        <begin position="234"/>
        <end position="247"/>
    </location>
</feature>
<feature type="compositionally biased region" description="Polar residues" evidence="1">
    <location>
        <begin position="185"/>
        <end position="204"/>
    </location>
</feature>
<evidence type="ECO:0000313" key="3">
    <source>
        <dbReference type="Proteomes" id="UP000053201"/>
    </source>
</evidence>
<dbReference type="OrthoDB" id="2162782at2759"/>
<dbReference type="GeneID" id="27684583"/>
<dbReference type="AlphaFoldDB" id="A0A0L0HR87"/>
<feature type="compositionally biased region" description="Basic and acidic residues" evidence="1">
    <location>
        <begin position="13"/>
        <end position="26"/>
    </location>
</feature>
<feature type="region of interest" description="Disordered" evidence="1">
    <location>
        <begin position="1"/>
        <end position="45"/>
    </location>
</feature>
<evidence type="ECO:0000313" key="2">
    <source>
        <dbReference type="EMBL" id="KND03394.1"/>
    </source>
</evidence>
<feature type="compositionally biased region" description="Polar residues" evidence="1">
    <location>
        <begin position="306"/>
        <end position="329"/>
    </location>
</feature>
<dbReference type="RefSeq" id="XP_016611433.1">
    <property type="nucleotide sequence ID" value="XM_016749211.1"/>
</dbReference>
<dbReference type="InParanoid" id="A0A0L0HR87"/>
<feature type="region of interest" description="Disordered" evidence="1">
    <location>
        <begin position="137"/>
        <end position="205"/>
    </location>
</feature>
<protein>
    <submittedName>
        <fullName evidence="2">Uncharacterized protein</fullName>
    </submittedName>
</protein>
<gene>
    <name evidence="2" type="ORF">SPPG_00882</name>
</gene>